<evidence type="ECO:0008006" key="4">
    <source>
        <dbReference type="Google" id="ProtNLM"/>
    </source>
</evidence>
<gene>
    <name evidence="2" type="ORF">NITINOP_0528</name>
</gene>
<feature type="region of interest" description="Disordered" evidence="1">
    <location>
        <begin position="55"/>
        <end position="75"/>
    </location>
</feature>
<dbReference type="Gene3D" id="3.40.50.150">
    <property type="entry name" value="Vaccinia Virus protein VP39"/>
    <property type="match status" value="1"/>
</dbReference>
<dbReference type="KEGG" id="nio:NITINOP_0528"/>
<dbReference type="Proteomes" id="UP000066284">
    <property type="component" value="Chromosome 1"/>
</dbReference>
<dbReference type="AlphaFoldDB" id="A0A0S4KQD4"/>
<dbReference type="NCBIfam" id="TIGR04474">
    <property type="entry name" value="tcm_partner"/>
    <property type="match status" value="1"/>
</dbReference>
<keyword evidence="3" id="KW-1185">Reference proteome</keyword>
<dbReference type="STRING" id="1715989.NITINOP_0528"/>
<protein>
    <recommendedName>
        <fullName evidence="4">Three-Cys-motif partner protein TcmP</fullName>
    </recommendedName>
</protein>
<reference evidence="3" key="1">
    <citation type="submission" date="2015-09" db="EMBL/GenBank/DDBJ databases">
        <authorList>
            <person name="Daims H."/>
        </authorList>
    </citation>
    <scope>NUCLEOTIDE SEQUENCE [LARGE SCALE GENOMIC DNA]</scope>
</reference>
<sequence length="301" mass="34753">MPDDRRDREHQFGGEWTTRKLEVLAKYLKSYTTALKKTSFQKLYIDAFAGTGYREARREEEEDSPQNTLFPDMAEPEPQSFLDGSARLALKIEPQFDRYIFIERSPERCADLESLKAEFPGLADKIDIRQGDANAKIQELCATDWRFKRAVLFLDPYGMQVEWRMIEAIAKTKAIDLWLLFPLGIGVNRLLTKSGDIPKSWRRRLDLLLGTRDWYDDFYRVETMPTLFGDDNERVVKATMETIGRYFNNRLKGIFAGVAEEPGVLRNSANNPLYLLCFAVGNEPGKKIALKIAQHLLKEVR</sequence>
<organism evidence="2 3">
    <name type="scientific">Candidatus Nitrospira inopinata</name>
    <dbReference type="NCBI Taxonomy" id="1715989"/>
    <lineage>
        <taxon>Bacteria</taxon>
        <taxon>Pseudomonadati</taxon>
        <taxon>Nitrospirota</taxon>
        <taxon>Nitrospiria</taxon>
        <taxon>Nitrospirales</taxon>
        <taxon>Nitrospiraceae</taxon>
        <taxon>Nitrospira</taxon>
    </lineage>
</organism>
<evidence type="ECO:0000313" key="3">
    <source>
        <dbReference type="Proteomes" id="UP000066284"/>
    </source>
</evidence>
<name>A0A0S4KQD4_9BACT</name>
<dbReference type="RefSeq" id="WP_062482862.1">
    <property type="nucleotide sequence ID" value="NZ_LN885086.1"/>
</dbReference>
<accession>A0A0S4KQD4</accession>
<proteinExistence type="predicted"/>
<evidence type="ECO:0000256" key="1">
    <source>
        <dbReference type="SAM" id="MobiDB-lite"/>
    </source>
</evidence>
<dbReference type="SUPFAM" id="SSF53335">
    <property type="entry name" value="S-adenosyl-L-methionine-dependent methyltransferases"/>
    <property type="match status" value="1"/>
</dbReference>
<dbReference type="InterPro" id="IPR031009">
    <property type="entry name" value="Tcm_partner"/>
</dbReference>
<dbReference type="OrthoDB" id="7838592at2"/>
<evidence type="ECO:0000313" key="2">
    <source>
        <dbReference type="EMBL" id="CUQ65504.1"/>
    </source>
</evidence>
<dbReference type="EMBL" id="LN885086">
    <property type="protein sequence ID" value="CUQ65504.1"/>
    <property type="molecule type" value="Genomic_DNA"/>
</dbReference>
<dbReference type="InterPro" id="IPR029063">
    <property type="entry name" value="SAM-dependent_MTases_sf"/>
</dbReference>